<dbReference type="Proteomes" id="UP000019666">
    <property type="component" value="Unassembled WGS sequence"/>
</dbReference>
<evidence type="ECO:0008006" key="3">
    <source>
        <dbReference type="Google" id="ProtNLM"/>
    </source>
</evidence>
<dbReference type="STRING" id="442562.Rumeso_04998"/>
<proteinExistence type="predicted"/>
<evidence type="ECO:0000313" key="1">
    <source>
        <dbReference type="EMBL" id="EYD71597.1"/>
    </source>
</evidence>
<dbReference type="AlphaFoldDB" id="A0A017HAU6"/>
<dbReference type="NCBIfam" id="TIGR01725">
    <property type="entry name" value="phge_HK97_gp10"/>
    <property type="match status" value="1"/>
</dbReference>
<keyword evidence="2" id="KW-1185">Reference proteome</keyword>
<organism evidence="1 2">
    <name type="scientific">Rubellimicrobium mesophilum DSM 19309</name>
    <dbReference type="NCBI Taxonomy" id="442562"/>
    <lineage>
        <taxon>Bacteria</taxon>
        <taxon>Pseudomonadati</taxon>
        <taxon>Pseudomonadota</taxon>
        <taxon>Alphaproteobacteria</taxon>
        <taxon>Rhodobacterales</taxon>
        <taxon>Roseobacteraceae</taxon>
        <taxon>Rubellimicrobium</taxon>
    </lineage>
</organism>
<dbReference type="HOGENOM" id="CLU_127674_0_0_5"/>
<comment type="caution">
    <text evidence="1">The sequence shown here is derived from an EMBL/GenBank/DDBJ whole genome shotgun (WGS) entry which is preliminary data.</text>
</comment>
<accession>A0A017HAU6</accession>
<reference evidence="1 2" key="1">
    <citation type="submission" date="2013-02" db="EMBL/GenBank/DDBJ databases">
        <authorList>
            <person name="Fiebig A."/>
            <person name="Goeker M."/>
            <person name="Klenk H.-P.P."/>
        </authorList>
    </citation>
    <scope>NUCLEOTIDE SEQUENCE [LARGE SCALE GENOMIC DNA]</scope>
    <source>
        <strain evidence="1 2">DSM 19309</strain>
    </source>
</reference>
<name>A0A017HAU6_9RHOB</name>
<gene>
    <name evidence="1" type="ORF">Rumeso_04998</name>
</gene>
<dbReference type="Pfam" id="PF04883">
    <property type="entry name" value="HK97-gp10_like"/>
    <property type="match status" value="1"/>
</dbReference>
<evidence type="ECO:0000313" key="2">
    <source>
        <dbReference type="Proteomes" id="UP000019666"/>
    </source>
</evidence>
<protein>
    <recommendedName>
        <fullName evidence="3">Phage protein, HK97 gp10 family</fullName>
    </recommendedName>
</protein>
<dbReference type="EMBL" id="AOSK01000136">
    <property type="protein sequence ID" value="EYD71597.1"/>
    <property type="molecule type" value="Genomic_DNA"/>
</dbReference>
<dbReference type="InterPro" id="IPR010064">
    <property type="entry name" value="HK97-gp10_tail"/>
</dbReference>
<sequence length="181" mass="20042">MKMTFRLDGATELKEQLDKLRASTAKAALQRAGLKALQPMADLARSLAPEKTGELAQSIAVGAQAKNDEVGRLAYRFVMGGGGTREQAVTAMRQARREEKGRRGAYYVDLYMGPRAGRSRDEVIKGIVQEFGSFRVEPHPYMRPAFEQDKDALMQRLSDEVRAEVAKAISRAAARAARRKT</sequence>